<reference evidence="2" key="1">
    <citation type="submission" date="2020-05" db="EMBL/GenBank/DDBJ databases">
        <authorList>
            <person name="Chiriac C."/>
            <person name="Salcher M."/>
            <person name="Ghai R."/>
            <person name="Kavagutti S V."/>
        </authorList>
    </citation>
    <scope>NUCLEOTIDE SEQUENCE</scope>
</reference>
<keyword evidence="1" id="KW-0812">Transmembrane</keyword>
<keyword evidence="1" id="KW-0472">Membrane</keyword>
<dbReference type="Gene3D" id="1.10.530.10">
    <property type="match status" value="1"/>
</dbReference>
<dbReference type="SUPFAM" id="SSF53955">
    <property type="entry name" value="Lysozyme-like"/>
    <property type="match status" value="1"/>
</dbReference>
<dbReference type="InterPro" id="IPR023346">
    <property type="entry name" value="Lysozyme-like_dom_sf"/>
</dbReference>
<evidence type="ECO:0000313" key="2">
    <source>
        <dbReference type="EMBL" id="CAB4199730.1"/>
    </source>
</evidence>
<organism evidence="2">
    <name type="scientific">uncultured Caudovirales phage</name>
    <dbReference type="NCBI Taxonomy" id="2100421"/>
    <lineage>
        <taxon>Viruses</taxon>
        <taxon>Duplodnaviria</taxon>
        <taxon>Heunggongvirae</taxon>
        <taxon>Uroviricota</taxon>
        <taxon>Caudoviricetes</taxon>
        <taxon>Peduoviridae</taxon>
        <taxon>Maltschvirus</taxon>
        <taxon>Maltschvirus maltsch</taxon>
    </lineage>
</organism>
<sequence length="365" mass="39300">MITKRQMGLAMPEALKSGRLETWYRPLVDAMMGRFITTPDRICFFLANLAEETGQLQALEENLHYSGTRLMQVFPSLFSSQEQADELAAHGPEAIANYIYADANRPRGYRMGNTEPGDGWKYRGRGLGMLTGHDNYARFFAHEGLAPGTNPDLLLTPKFGALAATGFWSDHDLNIYADRGDFLGCVQVYNGGTNGLSVREDYLQRFRTAMQQPDPVVVPAVVPSIAPVVPSMPPLPPQLIAPPLPQEPPPITAEELKPIIVPVPPMPPVPPPGYSVQPSGNVVRDNVEDSTIVKASKIGQTVTVVAGAAGAAAGVATQLKGIFGEVSDVGAICLATVAIACLIAAFFYFHKSKADRIEMNVKGIA</sequence>
<accession>A0A6J5RQU4</accession>
<gene>
    <name evidence="2" type="ORF">UFOVP1339_8</name>
</gene>
<dbReference type="EMBL" id="LR797300">
    <property type="protein sequence ID" value="CAB4199730.1"/>
    <property type="molecule type" value="Genomic_DNA"/>
</dbReference>
<protein>
    <submittedName>
        <fullName evidence="2">COG3179 Predicted chitinase</fullName>
    </submittedName>
</protein>
<evidence type="ECO:0000256" key="1">
    <source>
        <dbReference type="SAM" id="Phobius"/>
    </source>
</evidence>
<feature type="transmembrane region" description="Helical" evidence="1">
    <location>
        <begin position="329"/>
        <end position="349"/>
    </location>
</feature>
<proteinExistence type="predicted"/>
<name>A0A6J5RQU4_9CAUD</name>
<keyword evidence="1" id="KW-1133">Transmembrane helix</keyword>